<sequence>MGRFRFEDLQSPLVVCLSAVRQDLLLSGSGKHVCKTVQPESLHQIQSVVRRHDSRDWSSSEIVDRNNPRTLLNNDVALSTDIDCKRNPPVTYAIAARETQNVKVIVLPCFGLSEGINMTAKKTWSIDVELPRPKSPAKWELFAKARGIKKRKNEKTCLETLLRM</sequence>
<comment type="caution">
    <text evidence="6">The sequence shown here is derived from an EMBL/GenBank/DDBJ whole genome shotgun (WGS) entry which is preliminary data.</text>
</comment>
<dbReference type="GO" id="GO:0005634">
    <property type="term" value="C:nucleus"/>
    <property type="evidence" value="ECO:0007669"/>
    <property type="project" value="UniProtKB-SubCell"/>
</dbReference>
<evidence type="ECO:0000256" key="1">
    <source>
        <dbReference type="ARBA" id="ARBA00004123"/>
    </source>
</evidence>
<dbReference type="Proteomes" id="UP000796880">
    <property type="component" value="Unassembled WGS sequence"/>
</dbReference>
<evidence type="ECO:0000256" key="2">
    <source>
        <dbReference type="ARBA" id="ARBA00010077"/>
    </source>
</evidence>
<evidence type="ECO:0000256" key="4">
    <source>
        <dbReference type="ARBA" id="ARBA00023242"/>
    </source>
</evidence>
<evidence type="ECO:0000256" key="3">
    <source>
        <dbReference type="ARBA" id="ARBA00022517"/>
    </source>
</evidence>
<name>A0A8K0MPL7_9ROSA</name>
<protein>
    <recommendedName>
        <fullName evidence="5">Ribosome biogenesis regulatory protein</fullName>
    </recommendedName>
</protein>
<accession>A0A8K0MPL7</accession>
<comment type="similarity">
    <text evidence="2 5">Belongs to the RRS1 family.</text>
</comment>
<organism evidence="6 7">
    <name type="scientific">Rhamnella rubrinervis</name>
    <dbReference type="NCBI Taxonomy" id="2594499"/>
    <lineage>
        <taxon>Eukaryota</taxon>
        <taxon>Viridiplantae</taxon>
        <taxon>Streptophyta</taxon>
        <taxon>Embryophyta</taxon>
        <taxon>Tracheophyta</taxon>
        <taxon>Spermatophyta</taxon>
        <taxon>Magnoliopsida</taxon>
        <taxon>eudicotyledons</taxon>
        <taxon>Gunneridae</taxon>
        <taxon>Pentapetalae</taxon>
        <taxon>rosids</taxon>
        <taxon>fabids</taxon>
        <taxon>Rosales</taxon>
        <taxon>Rhamnaceae</taxon>
        <taxon>rhamnoid group</taxon>
        <taxon>Rhamneae</taxon>
        <taxon>Rhamnella</taxon>
    </lineage>
</organism>
<reference evidence="6" key="1">
    <citation type="submission" date="2020-03" db="EMBL/GenBank/DDBJ databases">
        <title>A high-quality chromosome-level genome assembly of a woody plant with both climbing and erect habits, Rhamnella rubrinervis.</title>
        <authorList>
            <person name="Lu Z."/>
            <person name="Yang Y."/>
            <person name="Zhu X."/>
            <person name="Sun Y."/>
        </authorList>
    </citation>
    <scope>NUCLEOTIDE SEQUENCE</scope>
    <source>
        <strain evidence="6">BYM</strain>
        <tissue evidence="6">Leaf</tissue>
    </source>
</reference>
<gene>
    <name evidence="6" type="ORF">FNV43_RR03423</name>
</gene>
<comment type="subcellular location">
    <subcellularLocation>
        <location evidence="1 5">Nucleus</location>
    </subcellularLocation>
</comment>
<evidence type="ECO:0000256" key="5">
    <source>
        <dbReference type="RuleBase" id="RU364132"/>
    </source>
</evidence>
<dbReference type="InterPro" id="IPR007023">
    <property type="entry name" value="Ribosom_reg"/>
</dbReference>
<dbReference type="AlphaFoldDB" id="A0A8K0MPL7"/>
<keyword evidence="7" id="KW-1185">Reference proteome</keyword>
<comment type="function">
    <text evidence="5">Involved in ribosomal large subunit assembly.</text>
</comment>
<dbReference type="Pfam" id="PF04939">
    <property type="entry name" value="RRS1"/>
    <property type="match status" value="1"/>
</dbReference>
<evidence type="ECO:0000313" key="6">
    <source>
        <dbReference type="EMBL" id="KAF3452990.1"/>
    </source>
</evidence>
<dbReference type="EMBL" id="VOIH02000002">
    <property type="protein sequence ID" value="KAF3452990.1"/>
    <property type="molecule type" value="Genomic_DNA"/>
</dbReference>
<evidence type="ECO:0000313" key="7">
    <source>
        <dbReference type="Proteomes" id="UP000796880"/>
    </source>
</evidence>
<dbReference type="GO" id="GO:0042254">
    <property type="term" value="P:ribosome biogenesis"/>
    <property type="evidence" value="ECO:0007669"/>
    <property type="project" value="UniProtKB-KW"/>
</dbReference>
<proteinExistence type="inferred from homology"/>
<keyword evidence="4 5" id="KW-0539">Nucleus</keyword>
<keyword evidence="3 5" id="KW-0690">Ribosome biogenesis</keyword>